<dbReference type="Pfam" id="PF04978">
    <property type="entry name" value="MST"/>
    <property type="match status" value="1"/>
</dbReference>
<evidence type="ECO:0000313" key="2">
    <source>
        <dbReference type="Proteomes" id="UP000321793"/>
    </source>
</evidence>
<reference evidence="1 2" key="1">
    <citation type="submission" date="2019-07" db="EMBL/GenBank/DDBJ databases">
        <title>Whole genome shotgun sequence of Knoellia locipacati NBRC 109775.</title>
        <authorList>
            <person name="Hosoyama A."/>
            <person name="Uohara A."/>
            <person name="Ohji S."/>
            <person name="Ichikawa N."/>
        </authorList>
    </citation>
    <scope>NUCLEOTIDE SEQUENCE [LARGE SCALE GENOMIC DNA]</scope>
    <source>
        <strain evidence="1 2">NBRC 109775</strain>
    </source>
</reference>
<dbReference type="InterPro" id="IPR007061">
    <property type="entry name" value="MST-like"/>
</dbReference>
<evidence type="ECO:0000313" key="1">
    <source>
        <dbReference type="EMBL" id="GEQ12850.1"/>
    </source>
</evidence>
<dbReference type="Proteomes" id="UP000321793">
    <property type="component" value="Unassembled WGS sequence"/>
</dbReference>
<dbReference type="InterPro" id="IPR034660">
    <property type="entry name" value="DinB/YfiT-like"/>
</dbReference>
<dbReference type="Gene3D" id="1.20.120.450">
    <property type="entry name" value="dinb family like domain"/>
    <property type="match status" value="1"/>
</dbReference>
<accession>A0A512SY15</accession>
<dbReference type="AlphaFoldDB" id="A0A512SY15"/>
<dbReference type="EMBL" id="BKBA01000003">
    <property type="protein sequence ID" value="GEQ12850.1"/>
    <property type="molecule type" value="Genomic_DNA"/>
</dbReference>
<proteinExistence type="predicted"/>
<dbReference type="SUPFAM" id="SSF109854">
    <property type="entry name" value="DinB/YfiT-like putative metalloenzymes"/>
    <property type="match status" value="1"/>
</dbReference>
<name>A0A512SY15_9MICO</name>
<protein>
    <submittedName>
        <fullName evidence="1">Mini-circle uncharacterized 19.1 kDa protein</fullName>
    </submittedName>
</protein>
<organism evidence="1 2">
    <name type="scientific">Knoellia locipacati</name>
    <dbReference type="NCBI Taxonomy" id="882824"/>
    <lineage>
        <taxon>Bacteria</taxon>
        <taxon>Bacillati</taxon>
        <taxon>Actinomycetota</taxon>
        <taxon>Actinomycetes</taxon>
        <taxon>Micrococcales</taxon>
        <taxon>Intrasporangiaceae</taxon>
        <taxon>Knoellia</taxon>
    </lineage>
</organism>
<keyword evidence="2" id="KW-1185">Reference proteome</keyword>
<comment type="caution">
    <text evidence="1">The sequence shown here is derived from an EMBL/GenBank/DDBJ whole genome shotgun (WGS) entry which is preliminary data.</text>
</comment>
<gene>
    <name evidence="1" type="ORF">KLO01_08970</name>
</gene>
<sequence length="174" mass="19574">MLLSVMGTTMSGMGQLLDERDTYADYLGSRRELFVLKCEGLTPEQLALRSVPPSSMSLLGMVRHLAEVERGWWRRTLDGGRPERLWGPPRRDDDWNGAVGTQECVDEAWSAWREEVAFGEQWLAAHDDMGAVVDGGHHGQLNVRDVVVHLIEEYAQHLGHADLLRECIDGRTGH</sequence>